<dbReference type="RefSeq" id="XP_007531193.2">
    <property type="nucleotide sequence ID" value="XM_007531131.3"/>
</dbReference>
<evidence type="ECO:0000256" key="4">
    <source>
        <dbReference type="ARBA" id="ARBA00022989"/>
    </source>
</evidence>
<dbReference type="PANTHER" id="PTHR13285:SF20">
    <property type="entry name" value="PROTEIN-CYSTEINE N-PALMITOYLTRANSFERASE HHAT"/>
    <property type="match status" value="1"/>
</dbReference>
<dbReference type="GO" id="GO:0016409">
    <property type="term" value="F:palmitoyltransferase activity"/>
    <property type="evidence" value="ECO:0007669"/>
    <property type="project" value="TreeGrafter"/>
</dbReference>
<evidence type="ECO:0000256" key="5">
    <source>
        <dbReference type="ARBA" id="ARBA00023136"/>
    </source>
</evidence>
<keyword evidence="8" id="KW-1185">Reference proteome</keyword>
<keyword evidence="3" id="KW-0256">Endoplasmic reticulum</keyword>
<dbReference type="InterPro" id="IPR004299">
    <property type="entry name" value="MBOAT_fam"/>
</dbReference>
<evidence type="ECO:0000313" key="9">
    <source>
        <dbReference type="RefSeq" id="XP_007531193.2"/>
    </source>
</evidence>
<feature type="transmembrane region" description="Helical" evidence="7">
    <location>
        <begin position="15"/>
        <end position="34"/>
    </location>
</feature>
<sequence>MGPGRPAAVLPRWELALYLLVSLGFHFYSFFRVYRDSREYEELLDEEFGLEPGSLLPGLKKDPTDFEWSFWMEWGRRRLGWLLLGHAALSQVSTLLAKQHRPWVLTAYGVWACWRALDTPGLALALLHVAVCLGIAQLRSPLLSWLCALLLLCSLRLDTAVDGKGGWPDGPQSERDLLRFSLTVRCLFCTAASLERGLCGAPLPWVLAYLFYYPTFHNGPVLSFPRFCAQMRCPQPLSPGARLALLVAGLGRLLCWWALAELLAQLMYTHALCASPTLLGTVSAWTLGGLALAQVHFFYVKYLVLFGVPALLMRLDGLVPPPQPRCVSTMFSFSGMWRYFDVGLHEFLIRYVYVPAGGSRHGPLGTLLSTALTFSFVSFWHGGQDDLWCWAALNWLGLSAESGARWLAGTPRVRRGLARHLSPAARRRLHAGLASCSTCLLILANLVFLGGCELGQVYWDRVFLQGWPWVTLLVLGFLYCYAHVGIAWAQTYAAH</sequence>
<keyword evidence="4 7" id="KW-1133">Transmembrane helix</keyword>
<keyword evidence="2 7" id="KW-0812">Transmembrane</keyword>
<dbReference type="GeneID" id="103120675"/>
<organism evidence="8 9">
    <name type="scientific">Erinaceus europaeus</name>
    <name type="common">Western European hedgehog</name>
    <dbReference type="NCBI Taxonomy" id="9365"/>
    <lineage>
        <taxon>Eukaryota</taxon>
        <taxon>Metazoa</taxon>
        <taxon>Chordata</taxon>
        <taxon>Craniata</taxon>
        <taxon>Vertebrata</taxon>
        <taxon>Euteleostomi</taxon>
        <taxon>Mammalia</taxon>
        <taxon>Eutheria</taxon>
        <taxon>Laurasiatheria</taxon>
        <taxon>Eulipotyphla</taxon>
        <taxon>Erinaceidae</taxon>
        <taxon>Erinaceinae</taxon>
        <taxon>Erinaceus</taxon>
    </lineage>
</organism>
<feature type="transmembrane region" description="Helical" evidence="7">
    <location>
        <begin position="469"/>
        <end position="489"/>
    </location>
</feature>
<dbReference type="GO" id="GO:0005789">
    <property type="term" value="C:endoplasmic reticulum membrane"/>
    <property type="evidence" value="ECO:0007669"/>
    <property type="project" value="UniProtKB-SubCell"/>
</dbReference>
<feature type="transmembrane region" description="Helical" evidence="7">
    <location>
        <begin position="240"/>
        <end position="259"/>
    </location>
</feature>
<dbReference type="InParanoid" id="A0A1S3A900"/>
<accession>A0A1S3A900</accession>
<reference evidence="9" key="1">
    <citation type="submission" date="2025-08" db="UniProtKB">
        <authorList>
            <consortium name="RefSeq"/>
        </authorList>
    </citation>
    <scope>IDENTIFICATION</scope>
</reference>
<protein>
    <submittedName>
        <fullName evidence="9">Protein-cysteine N-palmitoyltransferase HHAT isoform X1</fullName>
    </submittedName>
</protein>
<gene>
    <name evidence="9" type="primary">HHAT</name>
</gene>
<evidence type="ECO:0000256" key="6">
    <source>
        <dbReference type="ARBA" id="ARBA00038268"/>
    </source>
</evidence>
<name>A0A1S3A900_ERIEU</name>
<dbReference type="PANTHER" id="PTHR13285">
    <property type="entry name" value="ACYLTRANSFERASE"/>
    <property type="match status" value="1"/>
</dbReference>
<dbReference type="Proteomes" id="UP001652624">
    <property type="component" value="Chromosome 19"/>
</dbReference>
<evidence type="ECO:0000313" key="8">
    <source>
        <dbReference type="Proteomes" id="UP001652624"/>
    </source>
</evidence>
<dbReference type="AlphaFoldDB" id="A0A1S3A900"/>
<proteinExistence type="inferred from homology"/>
<evidence type="ECO:0000256" key="1">
    <source>
        <dbReference type="ARBA" id="ARBA00004477"/>
    </source>
</evidence>
<dbReference type="FunCoup" id="A0A1S3A900">
    <property type="interactions" value="271"/>
</dbReference>
<dbReference type="InterPro" id="IPR051085">
    <property type="entry name" value="MB_O-acyltransferase"/>
</dbReference>
<dbReference type="eggNOG" id="KOG3860">
    <property type="taxonomic scope" value="Eukaryota"/>
</dbReference>
<evidence type="ECO:0000256" key="7">
    <source>
        <dbReference type="SAM" id="Phobius"/>
    </source>
</evidence>
<evidence type="ECO:0000256" key="3">
    <source>
        <dbReference type="ARBA" id="ARBA00022824"/>
    </source>
</evidence>
<dbReference type="OrthoDB" id="420606at2759"/>
<dbReference type="CTD" id="55733"/>
<evidence type="ECO:0000256" key="2">
    <source>
        <dbReference type="ARBA" id="ARBA00022692"/>
    </source>
</evidence>
<comment type="subcellular location">
    <subcellularLocation>
        <location evidence="1">Endoplasmic reticulum membrane</location>
        <topology evidence="1">Multi-pass membrane protein</topology>
    </subcellularLocation>
</comment>
<dbReference type="Pfam" id="PF03062">
    <property type="entry name" value="MBOAT"/>
    <property type="match status" value="1"/>
</dbReference>
<keyword evidence="5 7" id="KW-0472">Membrane</keyword>
<feature type="transmembrane region" description="Helical" evidence="7">
    <location>
        <begin position="429"/>
        <end position="449"/>
    </location>
</feature>
<comment type="similarity">
    <text evidence="6">Belongs to the membrane-bound acyltransferase family. HHAT subfamily.</text>
</comment>